<evidence type="ECO:0000313" key="3">
    <source>
        <dbReference type="Proteomes" id="UP001500621"/>
    </source>
</evidence>
<keyword evidence="1" id="KW-0732">Signal</keyword>
<organism evidence="2 3">
    <name type="scientific">Nocardioides nanhaiensis</name>
    <dbReference type="NCBI Taxonomy" id="1476871"/>
    <lineage>
        <taxon>Bacteria</taxon>
        <taxon>Bacillati</taxon>
        <taxon>Actinomycetota</taxon>
        <taxon>Actinomycetes</taxon>
        <taxon>Propionibacteriales</taxon>
        <taxon>Nocardioidaceae</taxon>
        <taxon>Nocardioides</taxon>
    </lineage>
</organism>
<keyword evidence="3" id="KW-1185">Reference proteome</keyword>
<dbReference type="EMBL" id="BAABIM010000001">
    <property type="protein sequence ID" value="GAA4672793.1"/>
    <property type="molecule type" value="Genomic_DNA"/>
</dbReference>
<dbReference type="Proteomes" id="UP001500621">
    <property type="component" value="Unassembled WGS sequence"/>
</dbReference>
<name>A0ABP8VUT8_9ACTN</name>
<evidence type="ECO:0000313" key="2">
    <source>
        <dbReference type="EMBL" id="GAA4672793.1"/>
    </source>
</evidence>
<gene>
    <name evidence="2" type="ORF">GCM10023226_07140</name>
</gene>
<accession>A0ABP8VUT8</accession>
<protein>
    <submittedName>
        <fullName evidence="2">Uncharacterized protein</fullName>
    </submittedName>
</protein>
<sequence>MLGGLLMAALMMSSGVQVSAHATAPTDAAQAAAAPTAAKKGMTGQEYWRLNDTCRGESDPAVYRPACRKRDRFLKTQGRRVAAKFHQAWKRDDRATMRRLTAPSSRYALQMFKDRPARKTAPDCSYSGSWYCFFKGADGYWVGARFEVTRYEYPRLPRWQMTGAAPDA</sequence>
<evidence type="ECO:0000256" key="1">
    <source>
        <dbReference type="SAM" id="SignalP"/>
    </source>
</evidence>
<comment type="caution">
    <text evidence="2">The sequence shown here is derived from an EMBL/GenBank/DDBJ whole genome shotgun (WGS) entry which is preliminary data.</text>
</comment>
<reference evidence="3" key="1">
    <citation type="journal article" date="2019" name="Int. J. Syst. Evol. Microbiol.">
        <title>The Global Catalogue of Microorganisms (GCM) 10K type strain sequencing project: providing services to taxonomists for standard genome sequencing and annotation.</title>
        <authorList>
            <consortium name="The Broad Institute Genomics Platform"/>
            <consortium name="The Broad Institute Genome Sequencing Center for Infectious Disease"/>
            <person name="Wu L."/>
            <person name="Ma J."/>
        </authorList>
    </citation>
    <scope>NUCLEOTIDE SEQUENCE [LARGE SCALE GENOMIC DNA]</scope>
    <source>
        <strain evidence="3">JCM 18127</strain>
    </source>
</reference>
<feature type="signal peptide" evidence="1">
    <location>
        <begin position="1"/>
        <end position="22"/>
    </location>
</feature>
<feature type="chain" id="PRO_5047005622" evidence="1">
    <location>
        <begin position="23"/>
        <end position="168"/>
    </location>
</feature>
<proteinExistence type="predicted"/>